<dbReference type="EMBL" id="FR824148">
    <property type="protein sequence ID" value="CCA20803.1"/>
    <property type="molecule type" value="Genomic_DNA"/>
</dbReference>
<sequence length="131" mass="15274">MRRLAWCTKLDRLSFYQRDKLVKVVAALLLIPQDCTRTKSTFVLLKSGFYPHSRMTSIFSTSPSCQSVDLKAILRNQYLTESVASRCVKRPKQLAERFYSQRMLNLIFELAFTDHPQSLADKSHYREYLCG</sequence>
<dbReference type="AlphaFoldDB" id="F0WHS8"/>
<reference evidence="1" key="2">
    <citation type="submission" date="2011-02" db="EMBL/GenBank/DDBJ databases">
        <authorList>
            <person name="MacLean D."/>
        </authorList>
    </citation>
    <scope>NUCLEOTIDE SEQUENCE</scope>
</reference>
<accession>F0WHS8</accession>
<evidence type="ECO:0000313" key="1">
    <source>
        <dbReference type="EMBL" id="CCA20803.1"/>
    </source>
</evidence>
<gene>
    <name evidence="1" type="primary">AlNc14C103G6135</name>
    <name evidence="1" type="ORF">ALNC14_069460</name>
</gene>
<proteinExistence type="predicted"/>
<name>F0WHS8_9STRA</name>
<organism evidence="1">
    <name type="scientific">Albugo laibachii Nc14</name>
    <dbReference type="NCBI Taxonomy" id="890382"/>
    <lineage>
        <taxon>Eukaryota</taxon>
        <taxon>Sar</taxon>
        <taxon>Stramenopiles</taxon>
        <taxon>Oomycota</taxon>
        <taxon>Peronosporomycetes</taxon>
        <taxon>Albuginales</taxon>
        <taxon>Albuginaceae</taxon>
        <taxon>Albugo</taxon>
    </lineage>
</organism>
<protein>
    <submittedName>
        <fullName evidence="1">AlNc14C103G6135 protein</fullName>
    </submittedName>
</protein>
<reference evidence="1" key="1">
    <citation type="journal article" date="2011" name="PLoS Biol.">
        <title>Gene gain and loss during evolution of obligate parasitism in the white rust pathogen of Arabidopsis thaliana.</title>
        <authorList>
            <person name="Kemen E."/>
            <person name="Gardiner A."/>
            <person name="Schultz-Larsen T."/>
            <person name="Kemen A.C."/>
            <person name="Balmuth A.L."/>
            <person name="Robert-Seilaniantz A."/>
            <person name="Bailey K."/>
            <person name="Holub E."/>
            <person name="Studholme D.J."/>
            <person name="Maclean D."/>
            <person name="Jones J.D."/>
        </authorList>
    </citation>
    <scope>NUCLEOTIDE SEQUENCE</scope>
</reference>
<dbReference type="HOGENOM" id="CLU_1931430_0_0_1"/>